<dbReference type="PROSITE" id="PS51450">
    <property type="entry name" value="LRR"/>
    <property type="match status" value="3"/>
</dbReference>
<dbReference type="SMART" id="SM00369">
    <property type="entry name" value="LRR_TYP"/>
    <property type="match status" value="5"/>
</dbReference>
<evidence type="ECO:0000256" key="1">
    <source>
        <dbReference type="ARBA" id="ARBA00022614"/>
    </source>
</evidence>
<evidence type="ECO:0000313" key="4">
    <source>
        <dbReference type="EMBL" id="ORX68905.1"/>
    </source>
</evidence>
<proteinExistence type="predicted"/>
<reference evidence="4 5" key="2">
    <citation type="submission" date="2016-08" db="EMBL/GenBank/DDBJ databases">
        <title>Pervasive Adenine N6-methylation of Active Genes in Fungi.</title>
        <authorList>
            <consortium name="DOE Joint Genome Institute"/>
            <person name="Mondo S.J."/>
            <person name="Dannebaum R.O."/>
            <person name="Kuo R.C."/>
            <person name="Labutti K."/>
            <person name="Haridas S."/>
            <person name="Kuo A."/>
            <person name="Salamov A."/>
            <person name="Ahrendt S.R."/>
            <person name="Lipzen A."/>
            <person name="Sullivan W."/>
            <person name="Andreopoulos W.B."/>
            <person name="Clum A."/>
            <person name="Lindquist E."/>
            <person name="Daum C."/>
            <person name="Ramamoorthy G.K."/>
            <person name="Gryganskyi A."/>
            <person name="Culley D."/>
            <person name="Magnuson J.K."/>
            <person name="James T.Y."/>
            <person name="O'Malley M.A."/>
            <person name="Stajich J.E."/>
            <person name="Spatafora J.W."/>
            <person name="Visel A."/>
            <person name="Grigoriev I.V."/>
        </authorList>
    </citation>
    <scope>NUCLEOTIDE SEQUENCE [LARGE SCALE GENOMIC DNA]</scope>
    <source>
        <strain evidence="4 5">S4</strain>
    </source>
</reference>
<dbReference type="PANTHER" id="PTHR48051:SF1">
    <property type="entry name" value="RAS SUPPRESSOR PROTEIN 1"/>
    <property type="match status" value="1"/>
</dbReference>
<dbReference type="Pfam" id="PF23598">
    <property type="entry name" value="LRR_14"/>
    <property type="match status" value="1"/>
</dbReference>
<keyword evidence="2" id="KW-0677">Repeat</keyword>
<organism evidence="4 5">
    <name type="scientific">Anaeromyces robustus</name>
    <dbReference type="NCBI Taxonomy" id="1754192"/>
    <lineage>
        <taxon>Eukaryota</taxon>
        <taxon>Fungi</taxon>
        <taxon>Fungi incertae sedis</taxon>
        <taxon>Chytridiomycota</taxon>
        <taxon>Chytridiomycota incertae sedis</taxon>
        <taxon>Neocallimastigomycetes</taxon>
        <taxon>Neocallimastigales</taxon>
        <taxon>Neocallimastigaceae</taxon>
        <taxon>Anaeromyces</taxon>
    </lineage>
</organism>
<evidence type="ECO:0000256" key="2">
    <source>
        <dbReference type="ARBA" id="ARBA00022737"/>
    </source>
</evidence>
<keyword evidence="5" id="KW-1185">Reference proteome</keyword>
<keyword evidence="1" id="KW-0433">Leucine-rich repeat</keyword>
<dbReference type="AlphaFoldDB" id="A0A1Y1W696"/>
<comment type="caution">
    <text evidence="4">The sequence shown here is derived from an EMBL/GenBank/DDBJ whole genome shotgun (WGS) entry which is preliminary data.</text>
</comment>
<gene>
    <name evidence="4" type="ORF">BCR32DRAFT_286061</name>
</gene>
<evidence type="ECO:0000313" key="5">
    <source>
        <dbReference type="Proteomes" id="UP000193944"/>
    </source>
</evidence>
<dbReference type="GO" id="GO:0005737">
    <property type="term" value="C:cytoplasm"/>
    <property type="evidence" value="ECO:0007669"/>
    <property type="project" value="TreeGrafter"/>
</dbReference>
<name>A0A1Y1W696_9FUNG</name>
<evidence type="ECO:0000259" key="3">
    <source>
        <dbReference type="Pfam" id="PF23598"/>
    </source>
</evidence>
<reference evidence="4 5" key="1">
    <citation type="submission" date="2016-08" db="EMBL/GenBank/DDBJ databases">
        <title>A Parts List for Fungal Cellulosomes Revealed by Comparative Genomics.</title>
        <authorList>
            <consortium name="DOE Joint Genome Institute"/>
            <person name="Haitjema C.H."/>
            <person name="Gilmore S.P."/>
            <person name="Henske J.K."/>
            <person name="Solomon K.V."/>
            <person name="De Groot R."/>
            <person name="Kuo A."/>
            <person name="Mondo S.J."/>
            <person name="Salamov A.A."/>
            <person name="Labutti K."/>
            <person name="Zhao Z."/>
            <person name="Chiniquy J."/>
            <person name="Barry K."/>
            <person name="Brewer H.M."/>
            <person name="Purvine S.O."/>
            <person name="Wright A.T."/>
            <person name="Boxma B."/>
            <person name="Van Alen T."/>
            <person name="Hackstein J.H."/>
            <person name="Baker S.E."/>
            <person name="Grigoriev I.V."/>
            <person name="O'Malley M.A."/>
        </authorList>
    </citation>
    <scope>NUCLEOTIDE SEQUENCE [LARGE SCALE GENOMIC DNA]</scope>
    <source>
        <strain evidence="4 5">S4</strain>
    </source>
</reference>
<dbReference type="Proteomes" id="UP000193944">
    <property type="component" value="Unassembled WGS sequence"/>
</dbReference>
<dbReference type="InterPro" id="IPR055414">
    <property type="entry name" value="LRR_R13L4/SHOC2-like"/>
</dbReference>
<sequence length="346" mass="39970">MNCKDLDNNCINELPSNLIGNKYVSFENNNSAGHCYSCERLKEQICSSYNNDDFECAINSKGEIYHLKINNQDFSNGIPDIIFEYLLNDKISSISDKIGNITNLKRLDIRENNIETLPDNIGNLNKLKYFNCKLNSIPEEIENLTNLQKLLLANNYLRIIPDEIGNLKNLNVLMLDNNCLESIPNTIDTDKVSVSFEQNTISKYFSCTELKEKVCRTKIYSQVFSNINIFPSIITEITSLEKLDLSYNHLNIFPGIEKLINLQELNLINFKYWIEKLINLQELLLKDNDFESVPSGIEQFNKLKLVDLRNTEIYSLPQEFENSDIEILIGYVPDEEDFELGLEDEE</sequence>
<feature type="domain" description="Disease resistance R13L4/SHOC-2-like LRR" evidence="3">
    <location>
        <begin position="87"/>
        <end position="176"/>
    </location>
</feature>
<dbReference type="InterPro" id="IPR001611">
    <property type="entry name" value="Leu-rich_rpt"/>
</dbReference>
<dbReference type="PANTHER" id="PTHR48051">
    <property type="match status" value="1"/>
</dbReference>
<dbReference type="Gene3D" id="3.80.10.10">
    <property type="entry name" value="Ribonuclease Inhibitor"/>
    <property type="match status" value="2"/>
</dbReference>
<dbReference type="STRING" id="1754192.A0A1Y1W696"/>
<dbReference type="SUPFAM" id="SSF52058">
    <property type="entry name" value="L domain-like"/>
    <property type="match status" value="1"/>
</dbReference>
<dbReference type="EMBL" id="MCFG01000420">
    <property type="protein sequence ID" value="ORX68905.1"/>
    <property type="molecule type" value="Genomic_DNA"/>
</dbReference>
<dbReference type="InterPro" id="IPR050216">
    <property type="entry name" value="LRR_domain-containing"/>
</dbReference>
<dbReference type="OrthoDB" id="676979at2759"/>
<accession>A0A1Y1W696</accession>
<dbReference type="InterPro" id="IPR003591">
    <property type="entry name" value="Leu-rich_rpt_typical-subtyp"/>
</dbReference>
<dbReference type="Pfam" id="PF00560">
    <property type="entry name" value="LRR_1"/>
    <property type="match status" value="1"/>
</dbReference>
<protein>
    <submittedName>
        <fullName evidence="4">L domain-like protein</fullName>
    </submittedName>
</protein>
<dbReference type="InterPro" id="IPR032675">
    <property type="entry name" value="LRR_dom_sf"/>
</dbReference>